<evidence type="ECO:0000313" key="1">
    <source>
        <dbReference type="EMBL" id="XHV10490.1"/>
    </source>
</evidence>
<dbReference type="EMBL" id="PQ287320">
    <property type="protein sequence ID" value="XHV10490.1"/>
    <property type="molecule type" value="Genomic_DNA"/>
</dbReference>
<dbReference type="EMBL" id="PQ287320">
    <property type="protein sequence ID" value="XHV10853.1"/>
    <property type="molecule type" value="Genomic_DNA"/>
</dbReference>
<protein>
    <submittedName>
        <fullName evidence="1">Uncharacterized protein</fullName>
    </submittedName>
</protein>
<proteinExistence type="predicted"/>
<sequence length="52" mass="5608">MFASVTLPARDAQGLSLDTVHAVFRLELAQHFEHVISAPSSTPGPMRPPAPR</sequence>
<organism evidence="1">
    <name type="scientific">Caulobacter phage BL57</name>
    <dbReference type="NCBI Taxonomy" id="3348355"/>
    <lineage>
        <taxon>Viruses</taxon>
    </lineage>
</organism>
<accession>A0AB74UK95</accession>
<name>A0AB74UK95_9VIRU</name>
<evidence type="ECO:0000313" key="2">
    <source>
        <dbReference type="EMBL" id="XHV10853.1"/>
    </source>
</evidence>
<reference evidence="1" key="1">
    <citation type="submission" date="2024-10" db="EMBL/GenBank/DDBJ databases">
        <title>Genetic diversity among independent isolates of the Dolichocephalovirinae subfamily.</title>
        <authorList>
            <person name="Ely B."/>
            <person name="Thomas Q."/>
            <person name="Mohammadi T."/>
        </authorList>
    </citation>
    <scope>NUCLEOTIDE SEQUENCE</scope>
</reference>
<gene>
    <name evidence="1" type="ORF">BL57_018</name>
    <name evidence="2" type="ORF">BL57_381</name>
</gene>